<evidence type="ECO:0000313" key="3">
    <source>
        <dbReference type="Proteomes" id="UP001642409"/>
    </source>
</evidence>
<dbReference type="AlphaFoldDB" id="A0AA86QC32"/>
<name>A0AA86QC32_9EUKA</name>
<accession>A0AA86QC32</accession>
<reference evidence="2 3" key="2">
    <citation type="submission" date="2024-07" db="EMBL/GenBank/DDBJ databases">
        <authorList>
            <person name="Akdeniz Z."/>
        </authorList>
    </citation>
    <scope>NUCLEOTIDE SEQUENCE [LARGE SCALE GENOMIC DNA]</scope>
</reference>
<keyword evidence="3" id="KW-1185">Reference proteome</keyword>
<evidence type="ECO:0000313" key="1">
    <source>
        <dbReference type="EMBL" id="CAI9956326.1"/>
    </source>
</evidence>
<gene>
    <name evidence="1" type="ORF">HINF_LOCUS43971</name>
    <name evidence="2" type="ORF">HINF_LOCUS64147</name>
</gene>
<dbReference type="EMBL" id="CATOUU010000872">
    <property type="protein sequence ID" value="CAI9956326.1"/>
    <property type="molecule type" value="Genomic_DNA"/>
</dbReference>
<organism evidence="1">
    <name type="scientific">Hexamita inflata</name>
    <dbReference type="NCBI Taxonomy" id="28002"/>
    <lineage>
        <taxon>Eukaryota</taxon>
        <taxon>Metamonada</taxon>
        <taxon>Diplomonadida</taxon>
        <taxon>Hexamitidae</taxon>
        <taxon>Hexamitinae</taxon>
        <taxon>Hexamita</taxon>
    </lineage>
</organism>
<dbReference type="Proteomes" id="UP001642409">
    <property type="component" value="Unassembled WGS sequence"/>
</dbReference>
<proteinExistence type="predicted"/>
<reference evidence="1" key="1">
    <citation type="submission" date="2023-06" db="EMBL/GenBank/DDBJ databases">
        <authorList>
            <person name="Kurt Z."/>
        </authorList>
    </citation>
    <scope>NUCLEOTIDE SEQUENCE</scope>
</reference>
<comment type="caution">
    <text evidence="1">The sequence shown here is derived from an EMBL/GenBank/DDBJ whole genome shotgun (WGS) entry which is preliminary data.</text>
</comment>
<evidence type="ECO:0000313" key="2">
    <source>
        <dbReference type="EMBL" id="CAL6088478.1"/>
    </source>
</evidence>
<protein>
    <submittedName>
        <fullName evidence="2">Hypothetical_protein</fullName>
    </submittedName>
</protein>
<dbReference type="EMBL" id="CAXDID020000408">
    <property type="protein sequence ID" value="CAL6088478.1"/>
    <property type="molecule type" value="Genomic_DNA"/>
</dbReference>
<sequence length="163" mass="19673">MIALQHFENWSYILQFKQEPQRASLYQYTYIRIQQDSTQIETAHLLLKIFSYLKYNYYNYARSYYRYILHGCRALSSQSVNMKNQHDYILKILDFTLIIQTQVDHVLTLETRYLAYKLQKLKAYTRFCLALYASVSKSLLARFYRTFVSIVSKTVFVNILIFY</sequence>